<keyword evidence="2" id="KW-1185">Reference proteome</keyword>
<dbReference type="AlphaFoldDB" id="A0A8H6Y3B3"/>
<reference evidence="1" key="1">
    <citation type="submission" date="2020-05" db="EMBL/GenBank/DDBJ databases">
        <title>Mycena genomes resolve the evolution of fungal bioluminescence.</title>
        <authorList>
            <person name="Tsai I.J."/>
        </authorList>
    </citation>
    <scope>NUCLEOTIDE SEQUENCE</scope>
    <source>
        <strain evidence="1">160909Yilan</strain>
    </source>
</reference>
<accession>A0A8H6Y3B3</accession>
<dbReference type="EMBL" id="JACAZH010000013">
    <property type="protein sequence ID" value="KAF7351644.1"/>
    <property type="molecule type" value="Genomic_DNA"/>
</dbReference>
<gene>
    <name evidence="1" type="ORF">MSAN_01597000</name>
</gene>
<organism evidence="1 2">
    <name type="scientific">Mycena sanguinolenta</name>
    <dbReference type="NCBI Taxonomy" id="230812"/>
    <lineage>
        <taxon>Eukaryota</taxon>
        <taxon>Fungi</taxon>
        <taxon>Dikarya</taxon>
        <taxon>Basidiomycota</taxon>
        <taxon>Agaricomycotina</taxon>
        <taxon>Agaricomycetes</taxon>
        <taxon>Agaricomycetidae</taxon>
        <taxon>Agaricales</taxon>
        <taxon>Marasmiineae</taxon>
        <taxon>Mycenaceae</taxon>
        <taxon>Mycena</taxon>
    </lineage>
</organism>
<evidence type="ECO:0000313" key="2">
    <source>
        <dbReference type="Proteomes" id="UP000623467"/>
    </source>
</evidence>
<dbReference type="Proteomes" id="UP000623467">
    <property type="component" value="Unassembled WGS sequence"/>
</dbReference>
<sequence>MLQCAPRVSATPPNLFHKAQLLSSHLVSPTFKKGHGAFEDLTLFSKFSTRKFTSFTSSLTFHQFEMFSSIKFAALVAIAFAAGQALAENHTVSFTNNCGYGTPMLIGQGGVVLSTGEAYTSNGRLLAAIAYLQTGSCGFNGENCTLVETTLVNPTSPGSGSSSDLSLIPPHAFSVAAGFEYLGGCAGAGVDCNNANCNTAFHNPDDNGVIVTCQNDNVNLGITFCS</sequence>
<proteinExistence type="predicted"/>
<comment type="caution">
    <text evidence="1">The sequence shown here is derived from an EMBL/GenBank/DDBJ whole genome shotgun (WGS) entry which is preliminary data.</text>
</comment>
<protein>
    <submittedName>
        <fullName evidence="1">Glycopeptide</fullName>
    </submittedName>
</protein>
<evidence type="ECO:0000313" key="1">
    <source>
        <dbReference type="EMBL" id="KAF7351644.1"/>
    </source>
</evidence>
<dbReference type="OrthoDB" id="3342934at2759"/>
<name>A0A8H6Y3B3_9AGAR</name>